<evidence type="ECO:0000256" key="1">
    <source>
        <dbReference type="SAM" id="SignalP"/>
    </source>
</evidence>
<dbReference type="KEGG" id="caul:KCG34_24685"/>
<evidence type="ECO:0000313" key="3">
    <source>
        <dbReference type="Proteomes" id="UP000676409"/>
    </source>
</evidence>
<name>A0A975IUW8_9CAUL</name>
<organism evidence="2 3">
    <name type="scientific">Phenylobacterium montanum</name>
    <dbReference type="NCBI Taxonomy" id="2823693"/>
    <lineage>
        <taxon>Bacteria</taxon>
        <taxon>Pseudomonadati</taxon>
        <taxon>Pseudomonadota</taxon>
        <taxon>Alphaproteobacteria</taxon>
        <taxon>Caulobacterales</taxon>
        <taxon>Caulobacteraceae</taxon>
        <taxon>Phenylobacterium</taxon>
    </lineage>
</organism>
<feature type="signal peptide" evidence="1">
    <location>
        <begin position="1"/>
        <end position="25"/>
    </location>
</feature>
<dbReference type="AlphaFoldDB" id="A0A975IUW8"/>
<feature type="chain" id="PRO_5037446598" evidence="1">
    <location>
        <begin position="26"/>
        <end position="151"/>
    </location>
</feature>
<dbReference type="RefSeq" id="WP_211938236.1">
    <property type="nucleotide sequence ID" value="NZ_CP073078.1"/>
</dbReference>
<keyword evidence="1" id="KW-0732">Signal</keyword>
<dbReference type="EMBL" id="CP073078">
    <property type="protein sequence ID" value="QUD88185.1"/>
    <property type="molecule type" value="Genomic_DNA"/>
</dbReference>
<sequence>MTLSLRLGLCVLCLAQAAAPSSAVAASDDHLIAISETVVVDSLELKPDARFSDVYVVTAPSYRPDRYAADLPRAAAAVCGRVEVAKSPPGEARVRRFFATFAGKPGQLDDSQVDTAVEDNNPADLSQDAMERSARFMRGWRQYCVDAGHPG</sequence>
<dbReference type="Proteomes" id="UP000676409">
    <property type="component" value="Chromosome"/>
</dbReference>
<gene>
    <name evidence="2" type="ORF">KCG34_24685</name>
</gene>
<proteinExistence type="predicted"/>
<protein>
    <submittedName>
        <fullName evidence="2">Uncharacterized protein</fullName>
    </submittedName>
</protein>
<evidence type="ECO:0000313" key="2">
    <source>
        <dbReference type="EMBL" id="QUD88185.1"/>
    </source>
</evidence>
<reference evidence="2" key="1">
    <citation type="submission" date="2021-04" db="EMBL/GenBank/DDBJ databases">
        <title>The complete genome sequence of Caulobacter sp. S6.</title>
        <authorList>
            <person name="Tang Y."/>
            <person name="Ouyang W."/>
            <person name="Liu Q."/>
            <person name="Huang B."/>
            <person name="Guo Z."/>
            <person name="Lei P."/>
        </authorList>
    </citation>
    <scope>NUCLEOTIDE SEQUENCE</scope>
    <source>
        <strain evidence="2">S6</strain>
    </source>
</reference>
<keyword evidence="3" id="KW-1185">Reference proteome</keyword>
<accession>A0A975IUW8</accession>